<accession>A0A9W4HK14</accession>
<dbReference type="InterPro" id="IPR036866">
    <property type="entry name" value="RibonucZ/Hydroxyglut_hydro"/>
</dbReference>
<dbReference type="SUPFAM" id="SSF56281">
    <property type="entry name" value="Metallo-hydrolase/oxidoreductase"/>
    <property type="match status" value="1"/>
</dbReference>
<name>A0A9W4HK14_PENNA</name>
<evidence type="ECO:0000256" key="6">
    <source>
        <dbReference type="ARBA" id="ARBA00022801"/>
    </source>
</evidence>
<dbReference type="InterPro" id="IPR001279">
    <property type="entry name" value="Metallo-B-lactamas"/>
</dbReference>
<evidence type="ECO:0000259" key="15">
    <source>
        <dbReference type="Pfam" id="PF12706"/>
    </source>
</evidence>
<comment type="subcellular location">
    <subcellularLocation>
        <location evidence="1">Nucleus</location>
    </subcellularLocation>
</comment>
<evidence type="ECO:0000256" key="7">
    <source>
        <dbReference type="ARBA" id="ARBA00022839"/>
    </source>
</evidence>
<dbReference type="GO" id="GO:0006303">
    <property type="term" value="P:double-strand break repair via nonhomologous end joining"/>
    <property type="evidence" value="ECO:0007669"/>
    <property type="project" value="TreeGrafter"/>
</dbReference>
<keyword evidence="9" id="KW-0234">DNA repair</keyword>
<evidence type="ECO:0000256" key="9">
    <source>
        <dbReference type="ARBA" id="ARBA00023204"/>
    </source>
</evidence>
<feature type="domain" description="DNA repair metallo-beta-lactamase" evidence="14">
    <location>
        <begin position="476"/>
        <end position="506"/>
    </location>
</feature>
<dbReference type="GO" id="GO:0000723">
    <property type="term" value="P:telomere maintenance"/>
    <property type="evidence" value="ECO:0007669"/>
    <property type="project" value="TreeGrafter"/>
</dbReference>
<dbReference type="EMBL" id="CAJVNV010000099">
    <property type="protein sequence ID" value="CAG8040408.1"/>
    <property type="molecule type" value="Genomic_DNA"/>
</dbReference>
<evidence type="ECO:0000256" key="3">
    <source>
        <dbReference type="ARBA" id="ARBA00022722"/>
    </source>
</evidence>
<reference evidence="16" key="1">
    <citation type="submission" date="2021-07" db="EMBL/GenBank/DDBJ databases">
        <authorList>
            <person name="Branca A.L. A."/>
        </authorList>
    </citation>
    <scope>NUCLEOTIDE SEQUENCE</scope>
</reference>
<evidence type="ECO:0000256" key="2">
    <source>
        <dbReference type="ARBA" id="ARBA00010304"/>
    </source>
</evidence>
<evidence type="ECO:0000256" key="1">
    <source>
        <dbReference type="ARBA" id="ARBA00004123"/>
    </source>
</evidence>
<feature type="compositionally biased region" description="Polar residues" evidence="13">
    <location>
        <begin position="699"/>
        <end position="731"/>
    </location>
</feature>
<evidence type="ECO:0000256" key="5">
    <source>
        <dbReference type="ARBA" id="ARBA00022763"/>
    </source>
</evidence>
<evidence type="ECO:0000259" key="14">
    <source>
        <dbReference type="Pfam" id="PF07522"/>
    </source>
</evidence>
<keyword evidence="8" id="KW-0233">DNA recombination</keyword>
<dbReference type="GO" id="GO:0005634">
    <property type="term" value="C:nucleus"/>
    <property type="evidence" value="ECO:0007669"/>
    <property type="project" value="UniProtKB-SubCell"/>
</dbReference>
<protein>
    <recommendedName>
        <fullName evidence="11">Protein artemis</fullName>
    </recommendedName>
    <alternativeName>
        <fullName evidence="12">DNA cross-link repair 1C protein</fullName>
    </alternativeName>
</protein>
<dbReference type="InterPro" id="IPR011084">
    <property type="entry name" value="DRMBL"/>
</dbReference>
<evidence type="ECO:0000313" key="16">
    <source>
        <dbReference type="EMBL" id="CAG8040408.1"/>
    </source>
</evidence>
<dbReference type="AlphaFoldDB" id="A0A9W4HK14"/>
<dbReference type="PANTHER" id="PTHR23240:SF8">
    <property type="entry name" value="PROTEIN ARTEMIS"/>
    <property type="match status" value="1"/>
</dbReference>
<dbReference type="Pfam" id="PF12706">
    <property type="entry name" value="Lactamase_B_2"/>
    <property type="match status" value="1"/>
</dbReference>
<dbReference type="OrthoDB" id="5561659at2759"/>
<evidence type="ECO:0000313" key="17">
    <source>
        <dbReference type="Proteomes" id="UP001153461"/>
    </source>
</evidence>
<keyword evidence="10" id="KW-0539">Nucleus</keyword>
<dbReference type="GO" id="GO:0035312">
    <property type="term" value="F:5'-3' DNA exonuclease activity"/>
    <property type="evidence" value="ECO:0007669"/>
    <property type="project" value="TreeGrafter"/>
</dbReference>
<evidence type="ECO:0000256" key="11">
    <source>
        <dbReference type="ARBA" id="ARBA00039759"/>
    </source>
</evidence>
<feature type="domain" description="Metallo-beta-lactamase" evidence="15">
    <location>
        <begin position="86"/>
        <end position="205"/>
    </location>
</feature>
<gene>
    <name evidence="16" type="ORF">PNAL_LOCUS2995</name>
</gene>
<evidence type="ECO:0000256" key="8">
    <source>
        <dbReference type="ARBA" id="ARBA00023172"/>
    </source>
</evidence>
<dbReference type="GO" id="GO:0003684">
    <property type="term" value="F:damaged DNA binding"/>
    <property type="evidence" value="ECO:0007669"/>
    <property type="project" value="TreeGrafter"/>
</dbReference>
<keyword evidence="4" id="KW-0255">Endonuclease</keyword>
<dbReference type="GO" id="GO:0036297">
    <property type="term" value="P:interstrand cross-link repair"/>
    <property type="evidence" value="ECO:0007669"/>
    <property type="project" value="TreeGrafter"/>
</dbReference>
<proteinExistence type="inferred from homology"/>
<keyword evidence="3" id="KW-0540">Nuclease</keyword>
<dbReference type="GO" id="GO:0006310">
    <property type="term" value="P:DNA recombination"/>
    <property type="evidence" value="ECO:0007669"/>
    <property type="project" value="UniProtKB-KW"/>
</dbReference>
<sequence>MFYCPFGFYVRITCKGTCPVYLAHLHLGNLGHAESDIRFSILSCRPSMALSKVRMTLPRHFHANHPTEFPDIRIDYFRKCPERPAPLACFLSHVHSDHLQGLESFRTPFIYCSPATRELLLRIEKYPHRMNFNKGILESRRLHYKHLAKLLRPIPLNTPTEIELTPRRRIKVTLFDANHCTGAVMFLIEGDGKAIVYTGDIRAETWWVSSLVRHPVLIPYTLGQKRLDKLYLDSTFASKTNPFREFPSKAEGLSELLQRVQAYPDDTVFYFRAWTFGYEDVWIALSAALNTKIHVDRYQMGLYRSLVQTPGNRGVSEAPALCGFDLGNEAVTGCLSNNESSRIHSCEPGVSCTVTRDADTVYIVPIVNRTTGGAEIPEAGAGGGIGDLYQTHELELPDESALAELEKLCLKHVQDKQALSQVRSALLDAFRSRKKALSLDTYGVKEGEISLKNLVAALSHGPSETSNRSSRPDLPNTIRFPYSRHSSYSELCELVAAFRPKDIHPCTVDPTTWNEDVSIRRLFGHLCSGTDFSHDNHMRQTVVDDADDEGDLRARKRARYDMDLSTQSTQETSSGVEGFSLGAADASHHHDQKQDSLHYLNQSEEAARVKRNEIRQAHRYLQDHAEPGLFQVNPLPSTWPTEKEDRFDQASGEGSEEGDTLIPGQPDLEPSATGLRLRPEPSTSTRIIDLTGDGATSPRPIQQTDSQRTDILSLSISESAFDSPDQNSVENGLSDPARREETVNRSRRARVAAYLAAREGTFSAWTDVSLVSADNHGEEEIEL</sequence>
<evidence type="ECO:0000256" key="12">
    <source>
        <dbReference type="ARBA" id="ARBA00042677"/>
    </source>
</evidence>
<dbReference type="Proteomes" id="UP001153461">
    <property type="component" value="Unassembled WGS sequence"/>
</dbReference>
<keyword evidence="5" id="KW-0227">DNA damage</keyword>
<dbReference type="Pfam" id="PF07522">
    <property type="entry name" value="DRMBL"/>
    <property type="match status" value="1"/>
</dbReference>
<dbReference type="PANTHER" id="PTHR23240">
    <property type="entry name" value="DNA CROSS-LINK REPAIR PROTEIN PSO2/SNM1-RELATED"/>
    <property type="match status" value="1"/>
</dbReference>
<comment type="similarity">
    <text evidence="2">Belongs to the DNA repair metallo-beta-lactamase (DRMBL) family.</text>
</comment>
<dbReference type="GO" id="GO:0004519">
    <property type="term" value="F:endonuclease activity"/>
    <property type="evidence" value="ECO:0007669"/>
    <property type="project" value="UniProtKB-KW"/>
</dbReference>
<organism evidence="16 17">
    <name type="scientific">Penicillium nalgiovense</name>
    <dbReference type="NCBI Taxonomy" id="60175"/>
    <lineage>
        <taxon>Eukaryota</taxon>
        <taxon>Fungi</taxon>
        <taxon>Dikarya</taxon>
        <taxon>Ascomycota</taxon>
        <taxon>Pezizomycotina</taxon>
        <taxon>Eurotiomycetes</taxon>
        <taxon>Eurotiomycetidae</taxon>
        <taxon>Eurotiales</taxon>
        <taxon>Aspergillaceae</taxon>
        <taxon>Penicillium</taxon>
    </lineage>
</organism>
<dbReference type="Gene3D" id="3.60.15.10">
    <property type="entry name" value="Ribonuclease Z/Hydroxyacylglutathione hydrolase-like"/>
    <property type="match status" value="1"/>
</dbReference>
<keyword evidence="7" id="KW-0269">Exonuclease</keyword>
<keyword evidence="6" id="KW-0378">Hydrolase</keyword>
<evidence type="ECO:0000256" key="4">
    <source>
        <dbReference type="ARBA" id="ARBA00022759"/>
    </source>
</evidence>
<comment type="caution">
    <text evidence="16">The sequence shown here is derived from an EMBL/GenBank/DDBJ whole genome shotgun (WGS) entry which is preliminary data.</text>
</comment>
<feature type="region of interest" description="Disordered" evidence="13">
    <location>
        <begin position="625"/>
        <end position="747"/>
    </location>
</feature>
<evidence type="ECO:0000256" key="10">
    <source>
        <dbReference type="ARBA" id="ARBA00023242"/>
    </source>
</evidence>
<evidence type="ECO:0000256" key="13">
    <source>
        <dbReference type="SAM" id="MobiDB-lite"/>
    </source>
</evidence>